<sequence>MPPHLLVDRVAAQRLAVAGHEEGQQVELGGRKVDFFAVEGAGAGRRVEHERPVLHPPRLRGPVHAAQEGLDARQKLVEGKRLGEVVVRPGPEAPHPVLHGVEGGEHQDRQLGAVQAQALAHLQPGQIGETDVQQHEVDAALPGVVEPTPAGLDPAHLVPLFVEPLLHERGDVGLVLDKQKMGGVTHRRGVRWVTCRCTRVVRAPWFGRADPRGAPTAAFWGTVPYTGRKRRGRPCPRFVMAVGAGRPPERATERAPGLALFGPGSAVPFSRHGAGKELASATARAILLLLVELAVRAVLVWFGGGFHVVQGIHLLLAPLFLGVREARQVGAVRRRGRAFAVGAVGPTSGAVGAAPAGHQERATRAHGPGEAERAKKLSSGHRV</sequence>
<evidence type="ECO:0000313" key="2">
    <source>
        <dbReference type="EMBL" id="CBH25967.1"/>
    </source>
</evidence>
<dbReference type="HOGENOM" id="CLU_721392_0_0_10"/>
<gene>
    <name evidence="2" type="ordered locus">SRM_03046</name>
</gene>
<dbReference type="KEGG" id="srm:SRM_03046"/>
<reference evidence="2 3" key="1">
    <citation type="journal article" date="2010" name="ISME J.">
        <title>Fine-scale evolution: genomic, phenotypic and ecological differentiation in two coexisting Salinibacter ruber strains.</title>
        <authorList>
            <person name="Pena A."/>
            <person name="Teeling H."/>
            <person name="Huerta-Cepas J."/>
            <person name="Santos F."/>
            <person name="Yarza P."/>
            <person name="Brito-Echeverria J."/>
            <person name="Lucio M."/>
            <person name="Schmitt-Kopplin P."/>
            <person name="Meseguer I."/>
            <person name="Schenowitz C."/>
            <person name="Dossat C."/>
            <person name="Barbe V."/>
            <person name="Dopazo J."/>
            <person name="Rossello-Mora R."/>
            <person name="Schuler M."/>
            <person name="Glockner F.O."/>
            <person name="Amann R."/>
            <person name="Gabaldon T."/>
            <person name="Anton J."/>
        </authorList>
    </citation>
    <scope>NUCLEOTIDE SEQUENCE [LARGE SCALE GENOMIC DNA]</scope>
    <source>
        <strain evidence="2 3">M8</strain>
    </source>
</reference>
<dbReference type="EMBL" id="FP565814">
    <property type="protein sequence ID" value="CBH25967.1"/>
    <property type="molecule type" value="Genomic_DNA"/>
</dbReference>
<protein>
    <submittedName>
        <fullName evidence="2">Uncharacterized protein</fullName>
    </submittedName>
</protein>
<proteinExistence type="predicted"/>
<accession>D5HD62</accession>
<feature type="region of interest" description="Disordered" evidence="1">
    <location>
        <begin position="350"/>
        <end position="383"/>
    </location>
</feature>
<dbReference type="AlphaFoldDB" id="D5HD62"/>
<dbReference type="Proteomes" id="UP000000933">
    <property type="component" value="Chromosome"/>
</dbReference>
<reference evidence="3" key="2">
    <citation type="submission" date="2010-04" db="EMBL/GenBank/DDBJ databases">
        <title>Genome sequence of Salinibacter ruber M8.</title>
        <authorList>
            <consortium name="Genoscope"/>
        </authorList>
    </citation>
    <scope>NUCLEOTIDE SEQUENCE [LARGE SCALE GENOMIC DNA]</scope>
    <source>
        <strain evidence="3">M8</strain>
    </source>
</reference>
<evidence type="ECO:0000256" key="1">
    <source>
        <dbReference type="SAM" id="MobiDB-lite"/>
    </source>
</evidence>
<organism evidence="2 3">
    <name type="scientific">Salinibacter ruber (strain M8)</name>
    <dbReference type="NCBI Taxonomy" id="761659"/>
    <lineage>
        <taxon>Bacteria</taxon>
        <taxon>Pseudomonadati</taxon>
        <taxon>Rhodothermota</taxon>
        <taxon>Rhodothermia</taxon>
        <taxon>Rhodothermales</taxon>
        <taxon>Salinibacteraceae</taxon>
        <taxon>Salinibacter</taxon>
    </lineage>
</organism>
<feature type="compositionally biased region" description="Basic and acidic residues" evidence="1">
    <location>
        <begin position="358"/>
        <end position="375"/>
    </location>
</feature>
<evidence type="ECO:0000313" key="3">
    <source>
        <dbReference type="Proteomes" id="UP000000933"/>
    </source>
</evidence>
<name>D5HD62_SALRM</name>